<keyword evidence="1" id="KW-0812">Transmembrane</keyword>
<gene>
    <name evidence="3" type="ORF">K1720_07940</name>
</gene>
<accession>A0A9E7M8Q2</accession>
<dbReference type="Proteomes" id="UP001056425">
    <property type="component" value="Chromosome"/>
</dbReference>
<evidence type="ECO:0000256" key="1">
    <source>
        <dbReference type="SAM" id="Phobius"/>
    </source>
</evidence>
<keyword evidence="4" id="KW-1185">Reference proteome</keyword>
<dbReference type="RefSeq" id="WP_251948295.1">
    <property type="nucleotide sequence ID" value="NZ_CP080572.1"/>
</dbReference>
<evidence type="ECO:0000259" key="2">
    <source>
        <dbReference type="Pfam" id="PF03372"/>
    </source>
</evidence>
<feature type="transmembrane region" description="Helical" evidence="1">
    <location>
        <begin position="38"/>
        <end position="56"/>
    </location>
</feature>
<dbReference type="SUPFAM" id="SSF56219">
    <property type="entry name" value="DNase I-like"/>
    <property type="match status" value="1"/>
</dbReference>
<keyword evidence="3" id="KW-0378">Hydrolase</keyword>
<dbReference type="PANTHER" id="PTHR14859:SF1">
    <property type="entry name" value="PGAP2-INTERACTING PROTEIN"/>
    <property type="match status" value="1"/>
</dbReference>
<dbReference type="EMBL" id="CP080572">
    <property type="protein sequence ID" value="USG99445.1"/>
    <property type="molecule type" value="Genomic_DNA"/>
</dbReference>
<feature type="transmembrane region" description="Helical" evidence="1">
    <location>
        <begin position="63"/>
        <end position="81"/>
    </location>
</feature>
<reference evidence="3 4" key="1">
    <citation type="submission" date="2021-08" db="EMBL/GenBank/DDBJ databases">
        <title>Thermococcus onnuriiensis IOH2.</title>
        <authorList>
            <person name="Park Y.-J."/>
        </authorList>
    </citation>
    <scope>NUCLEOTIDE SEQUENCE [LARGE SCALE GENOMIC DNA]</scope>
    <source>
        <strain evidence="3 4">IOH2</strain>
    </source>
</reference>
<feature type="transmembrane region" description="Helical" evidence="1">
    <location>
        <begin position="292"/>
        <end position="308"/>
    </location>
</feature>
<dbReference type="InterPro" id="IPR036691">
    <property type="entry name" value="Endo/exonu/phosph_ase_sf"/>
</dbReference>
<name>A0A9E7M8Q2_9EURY</name>
<dbReference type="GeneID" id="72778269"/>
<keyword evidence="3" id="KW-0540">Nuclease</keyword>
<keyword evidence="1" id="KW-1133">Transmembrane helix</keyword>
<evidence type="ECO:0000313" key="4">
    <source>
        <dbReference type="Proteomes" id="UP001056425"/>
    </source>
</evidence>
<proteinExistence type="predicted"/>
<dbReference type="AlphaFoldDB" id="A0A9E7M8Q2"/>
<dbReference type="GO" id="GO:0016020">
    <property type="term" value="C:membrane"/>
    <property type="evidence" value="ECO:0007669"/>
    <property type="project" value="GOC"/>
</dbReference>
<organism evidence="3 4">
    <name type="scientific">Thermococcus argininiproducens</name>
    <dbReference type="NCBI Taxonomy" id="2866384"/>
    <lineage>
        <taxon>Archaea</taxon>
        <taxon>Methanobacteriati</taxon>
        <taxon>Methanobacteriota</taxon>
        <taxon>Thermococci</taxon>
        <taxon>Thermococcales</taxon>
        <taxon>Thermococcaceae</taxon>
        <taxon>Thermococcus</taxon>
    </lineage>
</organism>
<evidence type="ECO:0000313" key="3">
    <source>
        <dbReference type="EMBL" id="USG99445.1"/>
    </source>
</evidence>
<feature type="transmembrane region" description="Helical" evidence="1">
    <location>
        <begin position="259"/>
        <end position="280"/>
    </location>
</feature>
<dbReference type="GO" id="GO:0006506">
    <property type="term" value="P:GPI anchor biosynthetic process"/>
    <property type="evidence" value="ECO:0007669"/>
    <property type="project" value="TreeGrafter"/>
</dbReference>
<feature type="transmembrane region" description="Helical" evidence="1">
    <location>
        <begin position="221"/>
        <end position="247"/>
    </location>
</feature>
<feature type="transmembrane region" description="Helical" evidence="1">
    <location>
        <begin position="110"/>
        <end position="128"/>
    </location>
</feature>
<dbReference type="Gene3D" id="3.60.10.10">
    <property type="entry name" value="Endonuclease/exonuclease/phosphatase"/>
    <property type="match status" value="1"/>
</dbReference>
<dbReference type="KEGG" id="thei:K1720_07940"/>
<dbReference type="Pfam" id="PF03372">
    <property type="entry name" value="Exo_endo_phos"/>
    <property type="match status" value="1"/>
</dbReference>
<feature type="transmembrane region" description="Helical" evidence="1">
    <location>
        <begin position="320"/>
        <end position="339"/>
    </location>
</feature>
<feature type="transmembrane region" description="Helical" evidence="1">
    <location>
        <begin position="134"/>
        <end position="152"/>
    </location>
</feature>
<keyword evidence="3" id="KW-0255">Endonuclease</keyword>
<sequence length="575" mass="63505">MKLSEWEKRVLGISVGILLTSSMRIFVSGAYASLEKTFFYGVMFPSGLGIILFLLSSFIVGKIQRKIGAIVVGIYALASLITDATEYTHLIAALVLPVALAVLKEAEIRYVLIGLVGDLALRILAVGGEPIDFIHTRVLLVISILALAYVLWKEEGQLKSPGFELYGFAVLINLGLIYPNAIMRYSGIETYYLTQFAAYSFVVALAILVSPYLTGKKFTPFLLISGALTLFVQPFGIIGMPVALASALALLEGAKKSRFGVLGALYFVVVSVLAIGAYVGRDIGIPFMEDHLEALITFSAIVYAFSSKSVSIKRPNVKEVAVPIVGLVVVSLLVLTTFYPSPITAEKKTEIIVWSYNLHQGFAPYKGSFNGNELVKLLKTYNSDIIASQEVVGGMIGDGYQDVPLLLSAYFGYYYEYTPAVEGTYGVATFSRWPLEIIEERNLKSIGQARPVQKVRIKSVNLTLVNVHMGLSPEERALQAEELLEVALNDPMADMILGDTNAEPEEEAIKILLREYYDSFAERPPYTFNWGNVDIENIDYILIRRGSTLKVKDYGWLLDVEVSDHRPIYVLISKW</sequence>
<dbReference type="GO" id="GO:0004519">
    <property type="term" value="F:endonuclease activity"/>
    <property type="evidence" value="ECO:0007669"/>
    <property type="project" value="UniProtKB-KW"/>
</dbReference>
<dbReference type="InterPro" id="IPR051916">
    <property type="entry name" value="GPI-anchor_lipid_remodeler"/>
</dbReference>
<feature type="transmembrane region" description="Helical" evidence="1">
    <location>
        <begin position="164"/>
        <end position="185"/>
    </location>
</feature>
<protein>
    <submittedName>
        <fullName evidence="3">Endonuclease/exonuclease/phosphatase family protein</fullName>
    </submittedName>
</protein>
<feature type="transmembrane region" description="Helical" evidence="1">
    <location>
        <begin position="12"/>
        <end position="32"/>
    </location>
</feature>
<feature type="transmembrane region" description="Helical" evidence="1">
    <location>
        <begin position="191"/>
        <end position="209"/>
    </location>
</feature>
<keyword evidence="1" id="KW-0472">Membrane</keyword>
<dbReference type="PANTHER" id="PTHR14859">
    <property type="entry name" value="CALCOFLUOR WHITE HYPERSENSITIVE PROTEIN PRECURSOR"/>
    <property type="match status" value="1"/>
</dbReference>
<dbReference type="InterPro" id="IPR005135">
    <property type="entry name" value="Endo/exonuclease/phosphatase"/>
</dbReference>
<feature type="domain" description="Endonuclease/exonuclease/phosphatase" evidence="2">
    <location>
        <begin position="368"/>
        <end position="565"/>
    </location>
</feature>